<dbReference type="EMBL" id="HBHQ01029809">
    <property type="protein sequence ID" value="CAD9828394.1"/>
    <property type="molecule type" value="Transcribed_RNA"/>
</dbReference>
<evidence type="ECO:0000313" key="3">
    <source>
        <dbReference type="EMBL" id="CAD9828394.1"/>
    </source>
</evidence>
<organism evidence="3">
    <name type="scientific">Attheya septentrionalis</name>
    <dbReference type="NCBI Taxonomy" id="420275"/>
    <lineage>
        <taxon>Eukaryota</taxon>
        <taxon>Sar</taxon>
        <taxon>Stramenopiles</taxon>
        <taxon>Ochrophyta</taxon>
        <taxon>Bacillariophyta</taxon>
        <taxon>Coscinodiscophyceae</taxon>
        <taxon>Chaetocerotophycidae</taxon>
        <taxon>Chaetocerotales</taxon>
        <taxon>Attheyaceae</taxon>
        <taxon>Attheya</taxon>
    </lineage>
</organism>
<feature type="chain" id="PRO_5031051866" evidence="2">
    <location>
        <begin position="21"/>
        <end position="456"/>
    </location>
</feature>
<reference evidence="3" key="1">
    <citation type="submission" date="2021-01" db="EMBL/GenBank/DDBJ databases">
        <authorList>
            <person name="Corre E."/>
            <person name="Pelletier E."/>
            <person name="Niang G."/>
            <person name="Scheremetjew M."/>
            <person name="Finn R."/>
            <person name="Kale V."/>
            <person name="Holt S."/>
            <person name="Cochrane G."/>
            <person name="Meng A."/>
            <person name="Brown T."/>
            <person name="Cohen L."/>
        </authorList>
    </citation>
    <scope>NUCLEOTIDE SEQUENCE</scope>
    <source>
        <strain evidence="3">CCMP2084</strain>
    </source>
</reference>
<feature type="region of interest" description="Disordered" evidence="1">
    <location>
        <begin position="97"/>
        <end position="118"/>
    </location>
</feature>
<name>A0A7S2UTM1_9STRA</name>
<feature type="compositionally biased region" description="Basic and acidic residues" evidence="1">
    <location>
        <begin position="326"/>
        <end position="343"/>
    </location>
</feature>
<gene>
    <name evidence="3" type="ORF">ASEP1449_LOCUS20229</name>
</gene>
<feature type="compositionally biased region" description="Basic and acidic residues" evidence="1">
    <location>
        <begin position="247"/>
        <end position="266"/>
    </location>
</feature>
<protein>
    <submittedName>
        <fullName evidence="3">Uncharacterized protein</fullName>
    </submittedName>
</protein>
<evidence type="ECO:0000256" key="1">
    <source>
        <dbReference type="SAM" id="MobiDB-lite"/>
    </source>
</evidence>
<feature type="region of interest" description="Disordered" evidence="1">
    <location>
        <begin position="247"/>
        <end position="272"/>
    </location>
</feature>
<dbReference type="AlphaFoldDB" id="A0A7S2UTM1"/>
<proteinExistence type="predicted"/>
<evidence type="ECO:0000256" key="2">
    <source>
        <dbReference type="SAM" id="SignalP"/>
    </source>
</evidence>
<feature type="signal peptide" evidence="2">
    <location>
        <begin position="1"/>
        <end position="20"/>
    </location>
</feature>
<sequence>MKSLSVGCASICLAMMGGSGASFVFQGSLPTNRISLFHVRSQPSMTCGKTKPIFPVQKKWTFRRKHGAVGSLLASSEDDDDIIDVVIEKSADENNVDLEEASGGSLVQSNDDGESRTRKRDYLGNALRKLASLSLEDYKWRSSVFKKNEADRRVEESLARMMGEAPAYVRPMDAGDQKLGPLGKAEKETVEWLSKVIEEEGKRAKRIANSTDGILVRPMDLDRDGGPLADLEKQAVAFVQRIVDSEKERGRSGISRPKDMNEKDRGPLGNAETSVVTVLKNIKESEVLRAQQSKIRGGEIVRPIDVPGVLGEFERNVMEVIRAEKQRAKDKEMNDGKSVRPKDASVTGPFGEAERRATAALDLVRAEEAERLKNVRRTLAEKRPMESDRDSILGVTEAVTVGLLRGPELFKSVVSRVKELLQSKELEEEDLEVIREQLKIEPAAPESNAENENPVS</sequence>
<keyword evidence="2" id="KW-0732">Signal</keyword>
<feature type="region of interest" description="Disordered" evidence="1">
    <location>
        <begin position="326"/>
        <end position="349"/>
    </location>
</feature>
<accession>A0A7S2UTM1</accession>